<dbReference type="InterPro" id="IPR008691">
    <property type="entry name" value="LpqH"/>
</dbReference>
<dbReference type="Proteomes" id="UP000467240">
    <property type="component" value="Unassembled WGS sequence"/>
</dbReference>
<reference evidence="3 4" key="1">
    <citation type="submission" date="2019-09" db="EMBL/GenBank/DDBJ databases">
        <title>Phylogeny of genus Pseudoclavibacter and closely related genus.</title>
        <authorList>
            <person name="Li Y."/>
        </authorList>
    </citation>
    <scope>NUCLEOTIDE SEQUENCE [LARGE SCALE GENOMIC DNA]</scope>
    <source>
        <strain evidence="3 4">DSM 23821</strain>
    </source>
</reference>
<gene>
    <name evidence="3" type="ORF">F8O01_02195</name>
</gene>
<dbReference type="Pfam" id="PF05481">
    <property type="entry name" value="Myco_19_kDa"/>
    <property type="match status" value="1"/>
</dbReference>
<evidence type="ECO:0000313" key="4">
    <source>
        <dbReference type="Proteomes" id="UP000467240"/>
    </source>
</evidence>
<keyword evidence="2" id="KW-0472">Membrane</keyword>
<proteinExistence type="predicted"/>
<dbReference type="AlphaFoldDB" id="A0A7J5C105"/>
<keyword evidence="4" id="KW-1185">Reference proteome</keyword>
<name>A0A7J5C105_9MICO</name>
<evidence type="ECO:0000256" key="1">
    <source>
        <dbReference type="ARBA" id="ARBA00022475"/>
    </source>
</evidence>
<evidence type="ECO:0008006" key="5">
    <source>
        <dbReference type="Google" id="ProtNLM"/>
    </source>
</evidence>
<accession>A0A7J5C105</accession>
<dbReference type="EMBL" id="WBJZ01000002">
    <property type="protein sequence ID" value="KAB1662292.1"/>
    <property type="molecule type" value="Genomic_DNA"/>
</dbReference>
<organism evidence="3 4">
    <name type="scientific">Pseudoclavibacter chungangensis</name>
    <dbReference type="NCBI Taxonomy" id="587635"/>
    <lineage>
        <taxon>Bacteria</taxon>
        <taxon>Bacillati</taxon>
        <taxon>Actinomycetota</taxon>
        <taxon>Actinomycetes</taxon>
        <taxon>Micrococcales</taxon>
        <taxon>Microbacteriaceae</taxon>
        <taxon>Pseudoclavibacter</taxon>
    </lineage>
</organism>
<protein>
    <recommendedName>
        <fullName evidence="5">Lipoprotein LpqH</fullName>
    </recommendedName>
</protein>
<comment type="caution">
    <text evidence="3">The sequence shown here is derived from an EMBL/GenBank/DDBJ whole genome shotgun (WGS) entry which is preliminary data.</text>
</comment>
<keyword evidence="1" id="KW-1003">Cell membrane</keyword>
<sequence length="206" mass="21086">MTCLTHRSGNVQVSNRITSNDRLERTLEPPVQRNPLTLTVSLAAFALVALTGCSSGGDDQAAETTAPATQVVTDQTQEEAPQDEAPTLDGEGIAYGTETVTGLDFNTSCVGSGETVTVAGLATAEDGTQYTISVTEGIFGFTALSSDHTTTAIALAAGTSTPGTHIDVTENGSEYTITGTGTLTSTDDPTGSNVPFTARVTCDTTV</sequence>
<dbReference type="GO" id="GO:0016020">
    <property type="term" value="C:membrane"/>
    <property type="evidence" value="ECO:0007669"/>
    <property type="project" value="InterPro"/>
</dbReference>
<evidence type="ECO:0000313" key="3">
    <source>
        <dbReference type="EMBL" id="KAB1662292.1"/>
    </source>
</evidence>
<evidence type="ECO:0000256" key="2">
    <source>
        <dbReference type="ARBA" id="ARBA00023136"/>
    </source>
</evidence>